<dbReference type="EMBL" id="LN899825">
    <property type="protein sequence ID" value="CUV37135.1"/>
    <property type="molecule type" value="Genomic_DNA"/>
</dbReference>
<accession>A0A0S4W6Q4</accession>
<evidence type="ECO:0000313" key="3">
    <source>
        <dbReference type="EMBL" id="CUV42484.1"/>
    </source>
</evidence>
<dbReference type="EMBL" id="LN899822">
    <property type="protein sequence ID" value="CUV61304.1"/>
    <property type="molecule type" value="Genomic_DNA"/>
</dbReference>
<dbReference type="EMBL" id="LN899823">
    <property type="protein sequence ID" value="CUV24712.1"/>
    <property type="molecule type" value="Genomic_DNA"/>
</dbReference>
<dbReference type="EMBL" id="LN899826">
    <property type="protein sequence ID" value="CUV42484.1"/>
    <property type="molecule type" value="Genomic_DNA"/>
</dbReference>
<reference evidence="3" key="1">
    <citation type="submission" date="2015-10" db="EMBL/GenBank/DDBJ databases">
        <authorList>
            <person name="Gilbert D.G."/>
        </authorList>
    </citation>
    <scope>NUCLEOTIDE SEQUENCE</scope>
    <source>
        <strain evidence="3">Phyl III-seqv23</strain>
    </source>
</reference>
<name>A0A0S4W6Q4_RALSL</name>
<evidence type="ECO:0000313" key="4">
    <source>
        <dbReference type="EMBL" id="CUV61304.1"/>
    </source>
</evidence>
<proteinExistence type="predicted"/>
<evidence type="ECO:0000313" key="2">
    <source>
        <dbReference type="EMBL" id="CUV37135.1"/>
    </source>
</evidence>
<gene>
    <name evidence="4" type="ORF">RD1301_v1_1420001</name>
    <name evidence="1" type="ORF">RUN1744_v1_690088</name>
    <name evidence="2" type="ORF">TD1301_v1_2790020</name>
    <name evidence="3" type="ORF">TF3108_v1_1250088</name>
</gene>
<organism evidence="3">
    <name type="scientific">Ralstonia solanacearum</name>
    <name type="common">Pseudomonas solanacearum</name>
    <dbReference type="NCBI Taxonomy" id="305"/>
    <lineage>
        <taxon>Bacteria</taxon>
        <taxon>Pseudomonadati</taxon>
        <taxon>Pseudomonadota</taxon>
        <taxon>Betaproteobacteria</taxon>
        <taxon>Burkholderiales</taxon>
        <taxon>Burkholderiaceae</taxon>
        <taxon>Ralstonia</taxon>
        <taxon>Ralstonia solanacearum species complex</taxon>
    </lineage>
</organism>
<sequence>MTGWRARSGVGGVSRRVDRECRSKFSCAGAHDPPHCCQCLTLLRSAHGRRHYLPIALRSTVSLLIDKGVLKYQVNARSTV</sequence>
<protein>
    <submittedName>
        <fullName evidence="3">Uncharacterized protein</fullName>
    </submittedName>
</protein>
<dbReference type="AlphaFoldDB" id="A0A0S4W6Q4"/>
<evidence type="ECO:0000313" key="1">
    <source>
        <dbReference type="EMBL" id="CUV24712.1"/>
    </source>
</evidence>